<dbReference type="FunFam" id="2.160.20.10:FF:000001">
    <property type="entry name" value="Pectinesterase"/>
    <property type="match status" value="1"/>
</dbReference>
<dbReference type="GO" id="GO:0030599">
    <property type="term" value="F:pectinesterase activity"/>
    <property type="evidence" value="ECO:0007669"/>
    <property type="project" value="InterPro"/>
</dbReference>
<feature type="compositionally biased region" description="Low complexity" evidence="16">
    <location>
        <begin position="383"/>
        <end position="394"/>
    </location>
</feature>
<proteinExistence type="inferred from homology"/>
<dbReference type="PROSITE" id="PS00211">
    <property type="entry name" value="ABC_TRANSPORTER_1"/>
    <property type="match status" value="1"/>
</dbReference>
<dbReference type="SUPFAM" id="SSF52540">
    <property type="entry name" value="P-loop containing nucleoside triphosphate hydrolases"/>
    <property type="match status" value="1"/>
</dbReference>
<evidence type="ECO:0000256" key="13">
    <source>
        <dbReference type="ARBA" id="ARBA00022989"/>
    </source>
</evidence>
<evidence type="ECO:0000259" key="18">
    <source>
        <dbReference type="PROSITE" id="PS50893"/>
    </source>
</evidence>
<feature type="transmembrane region" description="Helical" evidence="17">
    <location>
        <begin position="972"/>
        <end position="992"/>
    </location>
</feature>
<evidence type="ECO:0000256" key="7">
    <source>
        <dbReference type="ARBA" id="ARBA00022448"/>
    </source>
</evidence>
<keyword evidence="14" id="KW-0063">Aspartyl esterase</keyword>
<accession>W9SA79</accession>
<evidence type="ECO:0000256" key="15">
    <source>
        <dbReference type="ARBA" id="ARBA00023136"/>
    </source>
</evidence>
<evidence type="ECO:0000256" key="3">
    <source>
        <dbReference type="ARBA" id="ARBA00005184"/>
    </source>
</evidence>
<dbReference type="STRING" id="981085.W9SA79"/>
<dbReference type="InterPro" id="IPR050352">
    <property type="entry name" value="ABCG_transporters"/>
</dbReference>
<dbReference type="Pfam" id="PF00005">
    <property type="entry name" value="ABC_tran"/>
    <property type="match status" value="1"/>
</dbReference>
<dbReference type="Pfam" id="PF19055">
    <property type="entry name" value="ABC2_membrane_7"/>
    <property type="match status" value="1"/>
</dbReference>
<keyword evidence="11" id="KW-0378">Hydrolase</keyword>
<keyword evidence="15 17" id="KW-0472">Membrane</keyword>
<feature type="region of interest" description="Disordered" evidence="16">
    <location>
        <begin position="367"/>
        <end position="400"/>
    </location>
</feature>
<dbReference type="Gene3D" id="3.40.50.300">
    <property type="entry name" value="P-loop containing nucleotide triphosphate hydrolases"/>
    <property type="match status" value="1"/>
</dbReference>
<comment type="subcellular location">
    <subcellularLocation>
        <location evidence="1">Membrane</location>
        <topology evidence="1">Multi-pass membrane protein</topology>
    </subcellularLocation>
    <subcellularLocation>
        <location evidence="2">Secreted</location>
        <location evidence="2">Cell wall</location>
    </subcellularLocation>
</comment>
<evidence type="ECO:0000256" key="10">
    <source>
        <dbReference type="ARBA" id="ARBA00022741"/>
    </source>
</evidence>
<dbReference type="InterPro" id="IPR043926">
    <property type="entry name" value="ABCG_dom"/>
</dbReference>
<keyword evidence="8" id="KW-0134">Cell wall</keyword>
<dbReference type="Pfam" id="PF01095">
    <property type="entry name" value="Pectinesterase"/>
    <property type="match status" value="1"/>
</dbReference>
<dbReference type="GO" id="GO:0140359">
    <property type="term" value="F:ABC-type transporter activity"/>
    <property type="evidence" value="ECO:0007669"/>
    <property type="project" value="InterPro"/>
</dbReference>
<dbReference type="GO" id="GO:0005524">
    <property type="term" value="F:ATP binding"/>
    <property type="evidence" value="ECO:0007669"/>
    <property type="project" value="UniProtKB-KW"/>
</dbReference>
<dbReference type="PANTHER" id="PTHR48041:SF1">
    <property type="entry name" value="ABC TRANSPORTER G FAMILY MEMBER 24"/>
    <property type="match status" value="1"/>
</dbReference>
<dbReference type="InterPro" id="IPR003439">
    <property type="entry name" value="ABC_transporter-like_ATP-bd"/>
</dbReference>
<dbReference type="Gene3D" id="2.160.20.10">
    <property type="entry name" value="Single-stranded right-handed beta-helix, Pectin lyase-like"/>
    <property type="match status" value="1"/>
</dbReference>
<dbReference type="GO" id="GO:0016887">
    <property type="term" value="F:ATP hydrolysis activity"/>
    <property type="evidence" value="ECO:0007669"/>
    <property type="project" value="InterPro"/>
</dbReference>
<keyword evidence="9 17" id="KW-0812">Transmembrane</keyword>
<keyword evidence="13 17" id="KW-1133">Transmembrane helix</keyword>
<dbReference type="EMBL" id="KE346316">
    <property type="protein sequence ID" value="EXC32924.1"/>
    <property type="molecule type" value="Genomic_DNA"/>
</dbReference>
<comment type="similarity">
    <text evidence="5">In the N-terminal section; belongs to the PMEI family.</text>
</comment>
<comment type="similarity">
    <text evidence="6">In the C-terminal section; belongs to the pectinesterase family.</text>
</comment>
<dbReference type="GO" id="GO:0045490">
    <property type="term" value="P:pectin catabolic process"/>
    <property type="evidence" value="ECO:0007669"/>
    <property type="project" value="UniProtKB-UniPathway"/>
</dbReference>
<evidence type="ECO:0000256" key="11">
    <source>
        <dbReference type="ARBA" id="ARBA00022801"/>
    </source>
</evidence>
<name>W9SA79_9ROSA</name>
<dbReference type="InterPro" id="IPR000070">
    <property type="entry name" value="Pectinesterase_cat"/>
</dbReference>
<evidence type="ECO:0000256" key="17">
    <source>
        <dbReference type="SAM" id="Phobius"/>
    </source>
</evidence>
<dbReference type="CDD" id="cd03213">
    <property type="entry name" value="ABCG_EPDR"/>
    <property type="match status" value="1"/>
</dbReference>
<dbReference type="UniPathway" id="UPA00545">
    <property type="reaction ID" value="UER00823"/>
</dbReference>
<feature type="transmembrane region" description="Helical" evidence="17">
    <location>
        <begin position="278"/>
        <end position="300"/>
    </location>
</feature>
<evidence type="ECO:0000256" key="9">
    <source>
        <dbReference type="ARBA" id="ARBA00022692"/>
    </source>
</evidence>
<dbReference type="SUPFAM" id="SSF101148">
    <property type="entry name" value="Plant invertase/pectin methylesterase inhibitor"/>
    <property type="match status" value="1"/>
</dbReference>
<feature type="compositionally biased region" description="Basic and acidic residues" evidence="16">
    <location>
        <begin position="314"/>
        <end position="326"/>
    </location>
</feature>
<dbReference type="InterPro" id="IPR011050">
    <property type="entry name" value="Pectin_lyase_fold/virulence"/>
</dbReference>
<dbReference type="SMART" id="SM00382">
    <property type="entry name" value="AAA"/>
    <property type="match status" value="1"/>
</dbReference>
<dbReference type="InterPro" id="IPR012334">
    <property type="entry name" value="Pectin_lyas_fold"/>
</dbReference>
<dbReference type="Gene3D" id="1.20.140.40">
    <property type="entry name" value="Invertase/pectin methylesterase inhibitor family protein"/>
    <property type="match status" value="1"/>
</dbReference>
<dbReference type="InterPro" id="IPR003593">
    <property type="entry name" value="AAA+_ATPase"/>
</dbReference>
<keyword evidence="8" id="KW-0964">Secreted</keyword>
<keyword evidence="10" id="KW-0547">Nucleotide-binding</keyword>
<dbReference type="GO" id="GO:0042545">
    <property type="term" value="P:cell wall modification"/>
    <property type="evidence" value="ECO:0007669"/>
    <property type="project" value="InterPro"/>
</dbReference>
<evidence type="ECO:0000256" key="14">
    <source>
        <dbReference type="ARBA" id="ARBA00023085"/>
    </source>
</evidence>
<evidence type="ECO:0000256" key="12">
    <source>
        <dbReference type="ARBA" id="ARBA00022840"/>
    </source>
</evidence>
<protein>
    <submittedName>
        <fullName evidence="19">ABC transporter G family member 28</fullName>
    </submittedName>
</protein>
<feature type="transmembrane region" description="Helical" evidence="17">
    <location>
        <begin position="998"/>
        <end position="1014"/>
    </location>
</feature>
<feature type="region of interest" description="Disordered" evidence="16">
    <location>
        <begin position="314"/>
        <end position="344"/>
    </location>
</feature>
<keyword evidence="7" id="KW-0813">Transport</keyword>
<reference evidence="20" key="1">
    <citation type="submission" date="2013-01" db="EMBL/GenBank/DDBJ databases">
        <title>Draft Genome Sequence of a Mulberry Tree, Morus notabilis C.K. Schneid.</title>
        <authorList>
            <person name="He N."/>
            <person name="Zhao S."/>
        </authorList>
    </citation>
    <scope>NUCLEOTIDE SEQUENCE</scope>
</reference>
<sequence length="1484" mass="165779">MRFSQTLKVTKTCHDFLKLPNLVAIVVLLSLLQCVRFGRCQNVDDYSDFNNSAVLPFVTQLVYGRLTNLTTSLMKNDIGNQSSFCFKDSEADWNRAFNFSNNLDFLSSCIQKTNGDISRRLCTVAEARFYFKSLFGGAKSANYLRPNRNCNLSSWLSGCEPGWACSIDPNEEVDLTWSKVFLKLTNVMFLKLAHWVLIVPSRDSTKRPVYVNHIITNYLKDDQTILVGELIFGRMSGVVVRCFVQKDHIVRPPPRKSIAVVGCFKLASCNPNTASQDIQAYGILLIAALGTLLLIIYNCSDQVLNTRERRQAKSREAAARSARDTAKAQQRWKSAKDAVKKRASGLQAQLSRTFSRKRDVTSFEKLAKPEAEDDVSPSHPTASVGISMSSSVESEGNKKEASDLMRTIHEIEKDLDHFEGFNFDTSDNSAMNLPKGKQISTHSQIFKYAYAQLEKEKAQQQEYKDLTFSGVIKMATDNRIRKRPLIEISFKDLTLTLKAKKKHLLRCVTGNIKPGRITSVMGPSGAGKTTLLSAIAGKAIGCNVTGSILINGKHESIHSYKKIIGFVPQDDIVHGNLTVEENLWFSAKCRLSVDLLKPDRVLVVERVIESLGLQTVRNSLVGTVEKRGISGGQRKRVNVGLEMVMEPSLLILDEPTSGLDSASSQQLLRALRREALEGVNICMVVHQPSYALFKMFDDLILLAKGGLTVYHGPVKKVEDYFAGLGINIPERVNPPDYFIDILEGIVDPGKVAKANYKELPFRWMLHKGYEIPPEMRRYAQEIASSSMAVELVNETTTDATGVEEQSFAGELWQDMKNNVELQRDKIRLNFLSSKDLSKRKTPGVFQQYRYFLGRVGKQRLREAKIQAVDYLILLLAGACLGSLSKVNDENFGAAGYTYTIIAVSLLCKIAALRSFSLDKLHYWRESSSGMSSLAYFLAKDTIDHFNTLVKPLVYLSMFYFLTNPRSSFADNYVVLLCLVYCVTGIAYALAILFEQGAAQLWSVLLAVVLTLIATRTDNSKMIKNLANFCYPRWALEAFVVANAERYYGIWLITRCGSLLKSGYSLHDWTLCILVLILIGYRQYFGTGDVISDLTTWLSAATANQATCMEGLNDTKNIVVDVSTTKNDLNQVTQYLNNLLNMVQVRQQIVTNTNGDSKHWNILNASRRYSSPNVTVSQDGTGSFRTIMEAVLAAPNYCQERYVIFVKRGVYREYVNVDAQKWNLAMIGEGMHLTVVSGNRSFSDGWDTYHTATFAVNGQGFVAMNMGFENTAGPSKYQAVALRSSADRSAFYRCKISGYQDSLYAHNNRQFYKKCEITGTVDSVFGRGKAVFQNCLIFARRNDVGKKNVITANGRNSSADVSGFSFQFCHILAHGDLAPSLNMPTYLGRPWGMFSRTIFMKSFMSNVVAPQGWLEWNGSYGLDTLFYAEYRNQGPGSVLGGRVKWPGFHVITNSSMANEFTVAQFIQGHLWLPSTGIPYIGGLVG</sequence>
<dbReference type="PROSITE" id="PS50893">
    <property type="entry name" value="ABC_TRANSPORTER_2"/>
    <property type="match status" value="1"/>
</dbReference>
<evidence type="ECO:0000313" key="19">
    <source>
        <dbReference type="EMBL" id="EXC32924.1"/>
    </source>
</evidence>
<evidence type="ECO:0000256" key="5">
    <source>
        <dbReference type="ARBA" id="ARBA00006027"/>
    </source>
</evidence>
<dbReference type="InterPro" id="IPR035513">
    <property type="entry name" value="Invertase/methylesterase_inhib"/>
</dbReference>
<keyword evidence="12" id="KW-0067">ATP-binding</keyword>
<dbReference type="SUPFAM" id="SSF51126">
    <property type="entry name" value="Pectin lyase-like"/>
    <property type="match status" value="1"/>
</dbReference>
<dbReference type="FunFam" id="3.40.50.300:FF:000367">
    <property type="entry name" value="ABC transporter G family member 24"/>
    <property type="match status" value="1"/>
</dbReference>
<evidence type="ECO:0000313" key="20">
    <source>
        <dbReference type="Proteomes" id="UP000030645"/>
    </source>
</evidence>
<dbReference type="CDD" id="cd15799">
    <property type="entry name" value="PMEI-like_4"/>
    <property type="match status" value="1"/>
</dbReference>
<feature type="transmembrane region" description="Helical" evidence="17">
    <location>
        <begin position="896"/>
        <end position="915"/>
    </location>
</feature>
<organism evidence="19 20">
    <name type="scientific">Morus notabilis</name>
    <dbReference type="NCBI Taxonomy" id="981085"/>
    <lineage>
        <taxon>Eukaryota</taxon>
        <taxon>Viridiplantae</taxon>
        <taxon>Streptophyta</taxon>
        <taxon>Embryophyta</taxon>
        <taxon>Tracheophyta</taxon>
        <taxon>Spermatophyta</taxon>
        <taxon>Magnoliopsida</taxon>
        <taxon>eudicotyledons</taxon>
        <taxon>Gunneridae</taxon>
        <taxon>Pentapetalae</taxon>
        <taxon>rosids</taxon>
        <taxon>fabids</taxon>
        <taxon>Rosales</taxon>
        <taxon>Moraceae</taxon>
        <taxon>Moreae</taxon>
        <taxon>Morus</taxon>
    </lineage>
</organism>
<gene>
    <name evidence="19" type="ORF">L484_013039</name>
</gene>
<dbReference type="Proteomes" id="UP000030645">
    <property type="component" value="Unassembled WGS sequence"/>
</dbReference>
<dbReference type="eggNOG" id="KOG0061">
    <property type="taxonomic scope" value="Eukaryota"/>
</dbReference>
<keyword evidence="20" id="KW-1185">Reference proteome</keyword>
<comment type="pathway">
    <text evidence="3">Glycan metabolism; pectin degradation; 2-dehydro-3-deoxy-D-gluconate from pectin: step 1/5.</text>
</comment>
<feature type="transmembrane region" description="Helical" evidence="17">
    <location>
        <begin position="867"/>
        <end position="884"/>
    </location>
</feature>
<dbReference type="InterPro" id="IPR017871">
    <property type="entry name" value="ABC_transporter-like_CS"/>
</dbReference>
<evidence type="ECO:0000256" key="4">
    <source>
        <dbReference type="ARBA" id="ARBA00005814"/>
    </source>
</evidence>
<comment type="similarity">
    <text evidence="4">Belongs to the ABC transporter superfamily. ABCG family. Eye pigment precursor importer (TC 3.A.1.204) subfamily.</text>
</comment>
<dbReference type="InterPro" id="IPR027417">
    <property type="entry name" value="P-loop_NTPase"/>
</dbReference>
<dbReference type="GO" id="GO:0016020">
    <property type="term" value="C:membrane"/>
    <property type="evidence" value="ECO:0007669"/>
    <property type="project" value="UniProtKB-SubCell"/>
</dbReference>
<evidence type="ECO:0000256" key="6">
    <source>
        <dbReference type="ARBA" id="ARBA00007786"/>
    </source>
</evidence>
<evidence type="ECO:0000256" key="16">
    <source>
        <dbReference type="SAM" id="MobiDB-lite"/>
    </source>
</evidence>
<feature type="domain" description="ABC transporter" evidence="18">
    <location>
        <begin position="488"/>
        <end position="729"/>
    </location>
</feature>
<evidence type="ECO:0000256" key="1">
    <source>
        <dbReference type="ARBA" id="ARBA00004141"/>
    </source>
</evidence>
<dbReference type="PANTHER" id="PTHR48041">
    <property type="entry name" value="ABC TRANSPORTER G FAMILY MEMBER 28"/>
    <property type="match status" value="1"/>
</dbReference>
<evidence type="ECO:0000256" key="2">
    <source>
        <dbReference type="ARBA" id="ARBA00004191"/>
    </source>
</evidence>
<evidence type="ECO:0000256" key="8">
    <source>
        <dbReference type="ARBA" id="ARBA00022512"/>
    </source>
</evidence>